<sequence>MLTKFLRLFIAALASMLVLTACGEGDTASPGDTPASETTMAEAPTETTEPADPADPTTTPADDESTPAAGGEPLTIGLVMLQGDDYFRNVQLGMEEAVSADGGTVIPFNSNNDPGNEAQGVQNLITRAVDGITMQPVAADASVATARLVKDAGIPLICTGNCTGAFLTPELVDGAAQSDNTGLGTATGEAAAEYIEANLGGTATVGILNCDSAAETCKLRKAGFIKALEDAGIDFTIAADQEGYLADRATPVATNMLSSNPAINVVWGSNEGGTVALVTAVKQAGADVAVFGTDISEQIAGFVKEGSLEATTGQDPAGTSAKAYEMVKKAINGETNEPFEALIPGITYRTDDQTTVDEYLANR</sequence>
<proteinExistence type="inferred from homology"/>
<dbReference type="InterPro" id="IPR050555">
    <property type="entry name" value="Bact_Solute-Bind_Prot2"/>
</dbReference>
<feature type="region of interest" description="Disordered" evidence="3">
    <location>
        <begin position="26"/>
        <end position="72"/>
    </location>
</feature>
<dbReference type="Pfam" id="PF13407">
    <property type="entry name" value="Peripla_BP_4"/>
    <property type="match status" value="1"/>
</dbReference>
<dbReference type="InterPro" id="IPR025997">
    <property type="entry name" value="SBP_2_dom"/>
</dbReference>
<accession>A0A1Q2CHJ5</accession>
<name>A0A1Q2CHJ5_9ACTN</name>
<dbReference type="Gene3D" id="3.40.50.2300">
    <property type="match status" value="2"/>
</dbReference>
<feature type="signal peptide" evidence="4">
    <location>
        <begin position="1"/>
        <end position="23"/>
    </location>
</feature>
<keyword evidence="7" id="KW-1185">Reference proteome</keyword>
<dbReference type="RefSeq" id="WP_077343791.1">
    <property type="nucleotide sequence ID" value="NZ_CP019605.1"/>
</dbReference>
<dbReference type="OrthoDB" id="3837830at2"/>
<evidence type="ECO:0000256" key="4">
    <source>
        <dbReference type="SAM" id="SignalP"/>
    </source>
</evidence>
<evidence type="ECO:0000256" key="1">
    <source>
        <dbReference type="ARBA" id="ARBA00004196"/>
    </source>
</evidence>
<comment type="similarity">
    <text evidence="2">Belongs to the bacterial solute-binding protein 2 family.</text>
</comment>
<dbReference type="AlphaFoldDB" id="A0A1Q2CHJ5"/>
<dbReference type="GO" id="GO:0030288">
    <property type="term" value="C:outer membrane-bounded periplasmic space"/>
    <property type="evidence" value="ECO:0007669"/>
    <property type="project" value="TreeGrafter"/>
</dbReference>
<dbReference type="InterPro" id="IPR028082">
    <property type="entry name" value="Peripla_BP_I"/>
</dbReference>
<feature type="compositionally biased region" description="Low complexity" evidence="3">
    <location>
        <begin position="33"/>
        <end position="60"/>
    </location>
</feature>
<dbReference type="PROSITE" id="PS51257">
    <property type="entry name" value="PROKAR_LIPOPROTEIN"/>
    <property type="match status" value="1"/>
</dbReference>
<organism evidence="6 7">
    <name type="scientific">Tessaracoccus flavus</name>
    <dbReference type="NCBI Taxonomy" id="1610493"/>
    <lineage>
        <taxon>Bacteria</taxon>
        <taxon>Bacillati</taxon>
        <taxon>Actinomycetota</taxon>
        <taxon>Actinomycetes</taxon>
        <taxon>Propionibacteriales</taxon>
        <taxon>Propionibacteriaceae</taxon>
        <taxon>Tessaracoccus</taxon>
    </lineage>
</organism>
<evidence type="ECO:0000259" key="5">
    <source>
        <dbReference type="Pfam" id="PF13407"/>
    </source>
</evidence>
<keyword evidence="4" id="KW-0732">Signal</keyword>
<dbReference type="EMBL" id="CP019605">
    <property type="protein sequence ID" value="AQP45582.1"/>
    <property type="molecule type" value="Genomic_DNA"/>
</dbReference>
<gene>
    <name evidence="6" type="ORF">RPIT_12840</name>
</gene>
<dbReference type="PANTHER" id="PTHR30036:SF7">
    <property type="entry name" value="ABC TRANSPORTER PERIPLASMIC-BINDING PROTEIN YPHF"/>
    <property type="match status" value="1"/>
</dbReference>
<dbReference type="KEGG" id="tfl:RPIT_12840"/>
<evidence type="ECO:0000256" key="3">
    <source>
        <dbReference type="SAM" id="MobiDB-lite"/>
    </source>
</evidence>
<feature type="domain" description="Periplasmic binding protein" evidence="5">
    <location>
        <begin position="82"/>
        <end position="334"/>
    </location>
</feature>
<reference evidence="6 7" key="1">
    <citation type="journal article" date="2016" name="Int. J. Syst. Evol. Microbiol.">
        <title>Tessaracoccus flavus sp. nov., isolated from the drainage system of a lindane-producing factory.</title>
        <authorList>
            <person name="Kumari R."/>
            <person name="Singh P."/>
            <person name="Schumann P."/>
            <person name="Lal R."/>
        </authorList>
    </citation>
    <scope>NUCLEOTIDE SEQUENCE [LARGE SCALE GENOMIC DNA]</scope>
    <source>
        <strain evidence="6 7">RP1T</strain>
    </source>
</reference>
<evidence type="ECO:0000313" key="6">
    <source>
        <dbReference type="EMBL" id="AQP45582.1"/>
    </source>
</evidence>
<comment type="subcellular location">
    <subcellularLocation>
        <location evidence="1">Cell envelope</location>
    </subcellularLocation>
</comment>
<evidence type="ECO:0000313" key="7">
    <source>
        <dbReference type="Proteomes" id="UP000188324"/>
    </source>
</evidence>
<dbReference type="SUPFAM" id="SSF53822">
    <property type="entry name" value="Periplasmic binding protein-like I"/>
    <property type="match status" value="1"/>
</dbReference>
<dbReference type="STRING" id="1610493.RPIT_12840"/>
<dbReference type="Proteomes" id="UP000188324">
    <property type="component" value="Chromosome"/>
</dbReference>
<feature type="chain" id="PRO_5014544510" description="Periplasmic binding protein domain-containing protein" evidence="4">
    <location>
        <begin position="24"/>
        <end position="363"/>
    </location>
</feature>
<dbReference type="GO" id="GO:0030246">
    <property type="term" value="F:carbohydrate binding"/>
    <property type="evidence" value="ECO:0007669"/>
    <property type="project" value="TreeGrafter"/>
</dbReference>
<evidence type="ECO:0000256" key="2">
    <source>
        <dbReference type="ARBA" id="ARBA00007639"/>
    </source>
</evidence>
<protein>
    <recommendedName>
        <fullName evidence="5">Periplasmic binding protein domain-containing protein</fullName>
    </recommendedName>
</protein>
<dbReference type="PANTHER" id="PTHR30036">
    <property type="entry name" value="D-XYLOSE-BINDING PERIPLASMIC PROTEIN"/>
    <property type="match status" value="1"/>
</dbReference>